<dbReference type="EMBL" id="LJIJ01000037">
    <property type="protein sequence ID" value="ODN04700.1"/>
    <property type="molecule type" value="Genomic_DNA"/>
</dbReference>
<feature type="compositionally biased region" description="Low complexity" evidence="13">
    <location>
        <begin position="1526"/>
        <end position="1537"/>
    </location>
</feature>
<feature type="compositionally biased region" description="Basic residues" evidence="13">
    <location>
        <begin position="801"/>
        <end position="811"/>
    </location>
</feature>
<feature type="region of interest" description="Disordered" evidence="13">
    <location>
        <begin position="1"/>
        <end position="143"/>
    </location>
</feature>
<feature type="region of interest" description="Disordered" evidence="13">
    <location>
        <begin position="2246"/>
        <end position="2391"/>
    </location>
</feature>
<feature type="compositionally biased region" description="Low complexity" evidence="13">
    <location>
        <begin position="1498"/>
        <end position="1515"/>
    </location>
</feature>
<feature type="coiled-coil region" evidence="12">
    <location>
        <begin position="947"/>
        <end position="974"/>
    </location>
</feature>
<dbReference type="GO" id="GO:0071797">
    <property type="term" value="C:LUBAC complex"/>
    <property type="evidence" value="ECO:0007669"/>
    <property type="project" value="TreeGrafter"/>
</dbReference>
<evidence type="ECO:0000256" key="4">
    <source>
        <dbReference type="ARBA" id="ARBA00022553"/>
    </source>
</evidence>
<proteinExistence type="inferred from homology"/>
<evidence type="ECO:0000256" key="9">
    <source>
        <dbReference type="ARBA" id="ARBA00022786"/>
    </source>
</evidence>
<dbReference type="PROSITE" id="PS00518">
    <property type="entry name" value="ZF_RING_1"/>
    <property type="match status" value="3"/>
</dbReference>
<feature type="region of interest" description="Disordered" evidence="13">
    <location>
        <begin position="1605"/>
        <end position="1683"/>
    </location>
</feature>
<dbReference type="PROSITE" id="PS50199">
    <property type="entry name" value="ZF_RANBP2_2"/>
    <property type="match status" value="1"/>
</dbReference>
<feature type="compositionally biased region" description="Basic and acidic residues" evidence="13">
    <location>
        <begin position="2486"/>
        <end position="2502"/>
    </location>
</feature>
<keyword evidence="6" id="KW-0479">Metal-binding</keyword>
<dbReference type="Pfam" id="PF13445">
    <property type="entry name" value="zf-RING_UBOX"/>
    <property type="match status" value="1"/>
</dbReference>
<feature type="domain" description="RING-type" evidence="17">
    <location>
        <begin position="3464"/>
        <end position="3675"/>
    </location>
</feature>
<comment type="pathway">
    <text evidence="1">Protein modification; protein ubiquitination.</text>
</comment>
<keyword evidence="19" id="KW-1185">Reference proteome</keyword>
<feature type="region of interest" description="Disordered" evidence="13">
    <location>
        <begin position="2745"/>
        <end position="2766"/>
    </location>
</feature>
<feature type="region of interest" description="Disordered" evidence="13">
    <location>
        <begin position="749"/>
        <end position="906"/>
    </location>
</feature>
<dbReference type="GO" id="GO:0097039">
    <property type="term" value="P:protein linear polyubiquitination"/>
    <property type="evidence" value="ECO:0007669"/>
    <property type="project" value="TreeGrafter"/>
</dbReference>
<dbReference type="PANTHER" id="PTHR22770">
    <property type="entry name" value="UBIQUITIN CONJUGATING ENZYME 7 INTERACTING PROTEIN-RELATED"/>
    <property type="match status" value="1"/>
</dbReference>
<dbReference type="PROSITE" id="PS01358">
    <property type="entry name" value="ZF_RANBP2_1"/>
    <property type="match status" value="1"/>
</dbReference>
<evidence type="ECO:0000256" key="13">
    <source>
        <dbReference type="SAM" id="MobiDB-lite"/>
    </source>
</evidence>
<feature type="compositionally biased region" description="Low complexity" evidence="13">
    <location>
        <begin position="1607"/>
        <end position="1621"/>
    </location>
</feature>
<dbReference type="STRING" id="48709.A0A1D2NHG0"/>
<dbReference type="PROSITE" id="PS51873">
    <property type="entry name" value="TRIAD"/>
    <property type="match status" value="3"/>
</dbReference>
<feature type="compositionally biased region" description="Polar residues" evidence="13">
    <location>
        <begin position="2608"/>
        <end position="2617"/>
    </location>
</feature>
<dbReference type="SUPFAM" id="SSF54236">
    <property type="entry name" value="Ubiquitin-like"/>
    <property type="match status" value="1"/>
</dbReference>
<feature type="domain" description="RanBP2-type" evidence="16">
    <location>
        <begin position="1412"/>
        <end position="1444"/>
    </location>
</feature>
<comment type="similarity">
    <text evidence="2">Belongs to the RBR family.</text>
</comment>
<dbReference type="PANTHER" id="PTHR22770:SF13">
    <property type="entry name" value="RING-TYPE DOMAIN-CONTAINING PROTEIN"/>
    <property type="match status" value="1"/>
</dbReference>
<dbReference type="CDD" id="cd20345">
    <property type="entry name" value="BRcat_RBR_HOIL1"/>
    <property type="match status" value="2"/>
</dbReference>
<feature type="compositionally biased region" description="Polar residues" evidence="13">
    <location>
        <begin position="466"/>
        <end position="505"/>
    </location>
</feature>
<feature type="compositionally biased region" description="Polar residues" evidence="13">
    <location>
        <begin position="303"/>
        <end position="313"/>
    </location>
</feature>
<evidence type="ECO:0000256" key="10">
    <source>
        <dbReference type="ARBA" id="ARBA00022833"/>
    </source>
</evidence>
<feature type="domain" description="RING-type" evidence="15">
    <location>
        <begin position="3275"/>
        <end position="3319"/>
    </location>
</feature>
<evidence type="ECO:0000313" key="18">
    <source>
        <dbReference type="EMBL" id="ODN04700.1"/>
    </source>
</evidence>
<feature type="compositionally biased region" description="Basic and acidic residues" evidence="13">
    <location>
        <begin position="1122"/>
        <end position="1131"/>
    </location>
</feature>
<feature type="compositionally biased region" description="Polar residues" evidence="13">
    <location>
        <begin position="3163"/>
        <end position="3172"/>
    </location>
</feature>
<evidence type="ECO:0000259" key="17">
    <source>
        <dbReference type="PROSITE" id="PS51873"/>
    </source>
</evidence>
<dbReference type="PROSITE" id="PS50089">
    <property type="entry name" value="ZF_RING_2"/>
    <property type="match status" value="3"/>
</dbReference>
<dbReference type="Gene3D" id="3.10.20.90">
    <property type="entry name" value="Phosphatidylinositol 3-kinase Catalytic Subunit, Chain A, domain 1"/>
    <property type="match status" value="1"/>
</dbReference>
<dbReference type="InterPro" id="IPR047558">
    <property type="entry name" value="BRcat_RBR_HOIL1"/>
</dbReference>
<feature type="region of interest" description="Disordered" evidence="13">
    <location>
        <begin position="1329"/>
        <end position="1419"/>
    </location>
</feature>
<dbReference type="InterPro" id="IPR013083">
    <property type="entry name" value="Znf_RING/FYVE/PHD"/>
</dbReference>
<evidence type="ECO:0000256" key="1">
    <source>
        <dbReference type="ARBA" id="ARBA00004906"/>
    </source>
</evidence>
<dbReference type="Proteomes" id="UP000094527">
    <property type="component" value="Unassembled WGS sequence"/>
</dbReference>
<dbReference type="GO" id="GO:0008270">
    <property type="term" value="F:zinc ion binding"/>
    <property type="evidence" value="ECO:0007669"/>
    <property type="project" value="UniProtKB-KW"/>
</dbReference>
<dbReference type="GO" id="GO:0009893">
    <property type="term" value="P:positive regulation of metabolic process"/>
    <property type="evidence" value="ECO:0007669"/>
    <property type="project" value="UniProtKB-ARBA"/>
</dbReference>
<feature type="compositionally biased region" description="Polar residues" evidence="13">
    <location>
        <begin position="2657"/>
        <end position="2703"/>
    </location>
</feature>
<evidence type="ECO:0000313" key="19">
    <source>
        <dbReference type="Proteomes" id="UP000094527"/>
    </source>
</evidence>
<dbReference type="GO" id="GO:0004842">
    <property type="term" value="F:ubiquitin-protein transferase activity"/>
    <property type="evidence" value="ECO:0007669"/>
    <property type="project" value="TreeGrafter"/>
</dbReference>
<dbReference type="InterPro" id="IPR001841">
    <property type="entry name" value="Znf_RING"/>
</dbReference>
<dbReference type="GO" id="GO:0043161">
    <property type="term" value="P:proteasome-mediated ubiquitin-dependent protein catabolic process"/>
    <property type="evidence" value="ECO:0007669"/>
    <property type="project" value="TreeGrafter"/>
</dbReference>
<dbReference type="PROSITE" id="PS50053">
    <property type="entry name" value="UBIQUITIN_2"/>
    <property type="match status" value="1"/>
</dbReference>
<keyword evidence="10" id="KW-0862">Zinc</keyword>
<feature type="compositionally biased region" description="Low complexity" evidence="13">
    <location>
        <begin position="830"/>
        <end position="844"/>
    </location>
</feature>
<dbReference type="InterPro" id="IPR044066">
    <property type="entry name" value="TRIAD_supradom"/>
</dbReference>
<feature type="compositionally biased region" description="Low complexity" evidence="13">
    <location>
        <begin position="1218"/>
        <end position="1250"/>
    </location>
</feature>
<dbReference type="InterPro" id="IPR047559">
    <property type="entry name" value="HOIL1_RBR_mRING-HC-C3HC3D"/>
</dbReference>
<evidence type="ECO:0000256" key="2">
    <source>
        <dbReference type="ARBA" id="ARBA00008278"/>
    </source>
</evidence>
<dbReference type="Pfam" id="PF13639">
    <property type="entry name" value="zf-RING_2"/>
    <property type="match status" value="1"/>
</dbReference>
<sequence length="3706" mass="399835">MPEHGGGNNNKSRRLSSDDESGGGPSREMFKQSSQASPLFRKSASIDPPESLSDNERPRPPSQQSARGEGKKKILSSFLSNLFGNKTPEDELNNGSNIDGKKSTSHESVNSVLSSSSFSYVNPKKMGGKQMKGKRIPVDDPNYGKIGDGRRTLGATLDRIGMKMGLKKKYNLQSCESLQYIDACDDAPPLPLLEVLTGSSPPKFSPAKSTNTQGMLASDELLGHTEIVPTTVTELSAECQAITNHFSPKSERLDKASVDCKVVKKVTKTTAVATQNVPPKNEALLKLPSSKSEDTPPKIVASVDSTASTSQDLPKQVEAKPSLVPPLQEPPHKIETKLTSLTQVVSQNAVTQTTANASPKILLKTAFLSGIAPQTTTTSSTTEVAPQKIATTTSATTAVAPQKIAATTTTTAVAPQKIAATTTTTAVAPQKIVATTKDVSEKTEMKTTISSEDASKKLAAKPSSSVQYDSQKIATSSNADTSSKITTTSSNVETPTKLTPPTISTSSQDVFTIKSVIVADLSPTSQKPLQTILTKNIPQGSSQGVQQKSIVPVAVVPSYSQDASQNLTNPVVAPSSQDTPKKENPNFPLSQTASQSETQSTEIPKLRIQEKVLKVDSASPTSVVPVLTKPETVEISKTDTGSIIAAQEPVASTSRACFPGLPHSESPSSSTQVTAGSSNTWSSSTKRKRRAPAPPMGKVTPKFVNGVSSNSNSIVTDIPNDVPSSSSQAAALTKFKRINESPVRSVGTFEIRPRKKERSVEPVTRPLSYIMGQNSNTLSSHSLRYHHKRSNSDSNNTNTRGRIHKPGKKKAPPPPNPFGDPDAEEETEDVSVSVSAAATNDNVNEIGTRATTSTSTTTGNTSSASSSVFSSPQVVKKSSEKPPLPKVASTPQTQEPIAPTLSVSSSAHTNNVTTVVTTTNTTVSSSQNTEPEPVNVEVVTVTANDSVECSSDELEEIRQNMLNDQQERQLLASEPTFSRSTTTTTTNEQYVDTQVINNTPNTSSEQSSSSSNQVLSRNDIQAAQNTLQVLTASINTTKPKEAKTPEAAKSKLIELKKEAEKSPLNAVPKKSRPASIGSSIYESPLALLLGKSSKDTSGTGGESSAENSPRATQNLGTNEVHQFSELDKEAGKIVEENRRKSAEQRFNENAQELLALFSSTFPEPVPATTTTHNNNTGESPATTSTQSHAVSASAKVSTIAQVHAISEETELASEDNSTAAGGTATATNQNSSSAAGSAPPTNSGSSSPPAFQSVHAASKHRQIKPLLTTSPSIAVRSEKLAIVQPQSSNSTGNENNERTPWRVTRTTTSAQISSSPSVVVTTTASATTTVASSQSTGNLSSTSVTSVSSPSTTTPAAATTQRIISTSSFTPILPSTNPTTTISTGTTTNSATSATTSTSTTTTSATTPSQAKPNTTEQWDCPRCTLKNPSWRILCEICFHRKEPITSNSYMSSILQRVNAESTKVSTSTVTSPGTTTTTTTPAANTCISAARQRNSVTDTSSVITTVPPSSTASSLAPNVIPSGQSLTTTSTSTSSLQNKNTRQILETKPSDIPSCENFLSQLPVKQDVTKEEILYGMRLHEDPELEELDIGKLREARLAYFQKQNSTTSTTSYHSAASSADESVESPTKTNDLGAHHHHEPSTNLVSRDDTYSQSQQASRTRASSSCEADEKDIQLQPQQKFKDNDDDFIDYILQLDNHGSSPTNFSNITGPDSGSRSLKPTSSTSCPSSGVPPTATTQPLSSSPNLFLRYRPRLEMIREGNSGDYTYCYSSTEIAQIYENWQANENGNGIGNKTSSSSSQALHPFPQQTHLFDYQQPQQTSTTVHQHPVVFGNNVYPTAAPFHANNTTQGNFVPILPVDHQPYANNRLSHSPEDNYVNTMAGMAPTATTTPTLNETANFSCATSPLRFSPFPPVLGNNNVNDTSSSINIHNNMSRSSGDRQINQRLGESSNYENNGMSLTPGGSRRLTYEDYRRMGAIPKGYSFSSRNDDWSSESSCDTDTSSRGYWTRAGYQDSLHGMTRRGNLDIPHDQSNGFPEPSAAHGKLMKRLEAAIANGDHRLAATLAHDLALMKVNCVVAKINQPFSIRVYVEDRFMQQGPFLTQVSSMMTVHELKAKIESDWGIPTGFQKWILGRKMAEDDNLSLSSYEMAQDSMAFLFLVTPDIGNVRPNVVVPIDNNKASNNVPSISEASTSAVIKNINKSDRNSMSPTLRNIMPSYANLNDNNSGHVYNNFSMDNINAVQQPTVATKQSPRVLRKSQDSPTSIASESKVNSSSPKLNNQPTNAAVVVASPKKSSSAQTSTTPIVASSVKKETSPPPLPSRSPIPHAPVKSSEKGGNRTPIKAHSKTPERTNSNPSSLKSNQKNVKQQNSNTKTQAQQHQQTSLNSETLSAASALTASLQQKLAEFKNLAELTFSKAGSPGPSRSIKEPSPVSSKIINKSDAEKKVDPKEGKPPRKPGKVVQPASSSSSKEKRLTSASNSTEKLAKEGLRNEDLVKENRFNGVLLPTPNENENVKPPERSDKTKSSLVAQEATAKQRLSKADKVIIYENRPKDTKNPDPESTIVQLKPVEFKEKSPETVKQPSITNLIAVKVEESTKKAVELPDVTSSPQSPTPEDNVAPKPMPRGLKKQQSVERELQPSFDKLISAPKPAPRTVSNKGIATGATCESQDPQPQEYNNIPITAPVSVTPSNATDTPQQQPVVEGGCQTTLPFPVAKHRFNATTSSVKAEPTSLLLRPSAFVTQQARPENDRSSNSPSTSSSSSVLLPFITANSPSPTVTAPIQAATTVNNWTVSSSSTTTTTTPNNNIAHVQPFNTTKQVSTPTAHVAPFPSSSNSIPTPEAPSQEKSKEDNVNSYLKMLELMEKQDLIFTSEDTECPVCFTPVPAGDGVILRDCLHVFCKECLVGCVQYADDTTVKCPYRDADYSCSNNLLEREIKALVPTEVFEKYLARSLKLAESKIVNTFHCKTPDCTGWCVFEDDVNVFVCPVCKKRNCLTCAAIHEGIDCLRFQRELAIAAETDEDAKKSRLMLEKMIQRGEALECPACHVVLLKKWGCDWVRCSYCKEEICWVTKDFDGGKVEKATSLEDKTVRAEFKPGPALESPTLRRSARVAKAMRNDSCGSSAAVFGSYQSPIAQAGSRPGRRATASQKTPVDRAIAAESQSGRQSNIGLQDFHNAKSLGPTGGGSCKVVTLADPGRSTPNKSEFYQAALLETNANNELIGIIEAEESLGAVGGYQGATFRNPVTQDYQVQESEIRKMYSSILKNPEAENCKFCYIKLDTGEGVMLQECLHVYCRECLQAAIETQKGLATIPCPVADELNCGGFISNAEVKALVGPEVYEEYLDRSLNIYRKKKKNVFECTTPGCKGWCEYELGRKTFLCPLCSKSFCVMCQAAHDGLTCDVYQALKNSGQLAKVDELMEKERRNGWSQLLDIMNANGNTADLQLMLEQMDSLELLENCSEFECPICLTDVEVGAGAILKECLHLFCKDCLTGLVEHSDDPTIKCPYIDGNYSCICFVQEREIRKMVPRDIYEKHLERSIKLGENTMDNTFHCKTPDCRGWCVYDEGVIRFTCETCGKTNCIACNTIHEGQSCEDYKNRIVQNTNDKLSAEAVQALIDTGKAMRCPKCQIPVEKVVGCDWLQCTACRTELCWATRDGAQRGKVTYPVVVAAELLIINLVLQNVGTAIKMPYHFLLALPLLKL</sequence>
<feature type="region of interest" description="Disordered" evidence="13">
    <location>
        <begin position="658"/>
        <end position="705"/>
    </location>
</feature>
<keyword evidence="4" id="KW-0597">Phosphoprotein</keyword>
<evidence type="ECO:0000259" key="16">
    <source>
        <dbReference type="PROSITE" id="PS50199"/>
    </source>
</evidence>
<dbReference type="InterPro" id="IPR000626">
    <property type="entry name" value="Ubiquitin-like_dom"/>
</dbReference>
<feature type="region of interest" description="Disordered" evidence="13">
    <location>
        <begin position="1162"/>
        <end position="1194"/>
    </location>
</feature>
<feature type="compositionally biased region" description="Basic and acidic residues" evidence="13">
    <location>
        <begin position="2515"/>
        <end position="2527"/>
    </location>
</feature>
<feature type="compositionally biased region" description="Low complexity" evidence="13">
    <location>
        <begin position="1654"/>
        <end position="1667"/>
    </location>
</feature>
<feature type="compositionally biased region" description="Low complexity" evidence="13">
    <location>
        <begin position="106"/>
        <end position="129"/>
    </location>
</feature>
<feature type="compositionally biased region" description="Polar residues" evidence="13">
    <location>
        <begin position="2262"/>
        <end position="2286"/>
    </location>
</feature>
<gene>
    <name evidence="18" type="ORF">Ocin01_02001</name>
</gene>
<feature type="compositionally biased region" description="Polar residues" evidence="13">
    <location>
        <begin position="565"/>
        <end position="578"/>
    </location>
</feature>
<dbReference type="SUPFAM" id="SSF57850">
    <property type="entry name" value="RING/U-box"/>
    <property type="match status" value="8"/>
</dbReference>
<dbReference type="SMART" id="SM00213">
    <property type="entry name" value="UBQ"/>
    <property type="match status" value="1"/>
</dbReference>
<evidence type="ECO:0000256" key="7">
    <source>
        <dbReference type="ARBA" id="ARBA00022737"/>
    </source>
</evidence>
<dbReference type="CDD" id="cd16633">
    <property type="entry name" value="mRING-HC-C3HC3D_RBR_HOIL1"/>
    <property type="match status" value="2"/>
</dbReference>
<reference evidence="18 19" key="1">
    <citation type="journal article" date="2016" name="Genome Biol. Evol.">
        <title>Gene Family Evolution Reflects Adaptation to Soil Environmental Stressors in the Genome of the Collembolan Orchesella cincta.</title>
        <authorList>
            <person name="Faddeeva-Vakhrusheva A."/>
            <person name="Derks M.F."/>
            <person name="Anvar S.Y."/>
            <person name="Agamennone V."/>
            <person name="Suring W."/>
            <person name="Smit S."/>
            <person name="van Straalen N.M."/>
            <person name="Roelofs D."/>
        </authorList>
    </citation>
    <scope>NUCLEOTIDE SEQUENCE [LARGE SCALE GENOMIC DNA]</scope>
    <source>
        <tissue evidence="18">Mixed pool</tissue>
    </source>
</reference>
<feature type="region of interest" description="Disordered" evidence="13">
    <location>
        <begin position="2598"/>
        <end position="2703"/>
    </location>
</feature>
<keyword evidence="8 11" id="KW-0863">Zinc-finger</keyword>
<feature type="compositionally biased region" description="Low complexity" evidence="13">
    <location>
        <begin position="851"/>
        <end position="871"/>
    </location>
</feature>
<feature type="compositionally biased region" description="Low complexity" evidence="13">
    <location>
        <begin position="2287"/>
        <end position="2300"/>
    </location>
</feature>
<dbReference type="InterPro" id="IPR027370">
    <property type="entry name" value="Znf-RING_euk"/>
</dbReference>
<keyword evidence="7" id="KW-0677">Repeat</keyword>
<feature type="compositionally biased region" description="Low complexity" evidence="13">
    <location>
        <begin position="2755"/>
        <end position="2766"/>
    </location>
</feature>
<feature type="compositionally biased region" description="Polar residues" evidence="13">
    <location>
        <begin position="1736"/>
        <end position="1746"/>
    </location>
</feature>
<feature type="compositionally biased region" description="Polar residues" evidence="13">
    <location>
        <begin position="1105"/>
        <end position="1121"/>
    </location>
</feature>
<feature type="domain" description="RING-type" evidence="17">
    <location>
        <begin position="3271"/>
        <end position="3444"/>
    </location>
</feature>
<evidence type="ECO:0000259" key="15">
    <source>
        <dbReference type="PROSITE" id="PS50089"/>
    </source>
</evidence>
<feature type="region of interest" description="Disordered" evidence="13">
    <location>
        <begin position="2416"/>
        <end position="2583"/>
    </location>
</feature>
<dbReference type="OrthoDB" id="261960at2759"/>
<feature type="domain" description="Ubiquitin-like" evidence="14">
    <location>
        <begin position="2090"/>
        <end position="2161"/>
    </location>
</feature>
<organism evidence="18 19">
    <name type="scientific">Orchesella cincta</name>
    <name type="common">Springtail</name>
    <name type="synonym">Podura cincta</name>
    <dbReference type="NCBI Taxonomy" id="48709"/>
    <lineage>
        <taxon>Eukaryota</taxon>
        <taxon>Metazoa</taxon>
        <taxon>Ecdysozoa</taxon>
        <taxon>Arthropoda</taxon>
        <taxon>Hexapoda</taxon>
        <taxon>Collembola</taxon>
        <taxon>Entomobryomorpha</taxon>
        <taxon>Entomobryoidea</taxon>
        <taxon>Orchesellidae</taxon>
        <taxon>Orchesellinae</taxon>
        <taxon>Orchesella</taxon>
    </lineage>
</organism>
<feature type="domain" description="RING-type" evidence="15">
    <location>
        <begin position="3468"/>
        <end position="3510"/>
    </location>
</feature>
<feature type="compositionally biased region" description="Polar residues" evidence="13">
    <location>
        <begin position="771"/>
        <end position="782"/>
    </location>
</feature>
<feature type="region of interest" description="Disordered" evidence="13">
    <location>
        <begin position="438"/>
        <end position="505"/>
    </location>
</feature>
<evidence type="ECO:0000256" key="8">
    <source>
        <dbReference type="ARBA" id="ARBA00022771"/>
    </source>
</evidence>
<feature type="compositionally biased region" description="Polar residues" evidence="13">
    <location>
        <begin position="665"/>
        <end position="684"/>
    </location>
</feature>
<dbReference type="SMART" id="SM00547">
    <property type="entry name" value="ZnF_RBZ"/>
    <property type="match status" value="1"/>
</dbReference>
<feature type="region of interest" description="Disordered" evidence="13">
    <location>
        <begin position="3138"/>
        <end position="3172"/>
    </location>
</feature>
<feature type="compositionally biased region" description="Low complexity" evidence="13">
    <location>
        <begin position="1374"/>
        <end position="1409"/>
    </location>
</feature>
<evidence type="ECO:0000256" key="6">
    <source>
        <dbReference type="ARBA" id="ARBA00022723"/>
    </source>
</evidence>
<evidence type="ECO:0000256" key="3">
    <source>
        <dbReference type="ARBA" id="ARBA00017887"/>
    </source>
</evidence>
<dbReference type="InterPro" id="IPR017907">
    <property type="entry name" value="Znf_RING_CS"/>
</dbReference>
<feature type="region of interest" description="Disordered" evidence="13">
    <location>
        <begin position="1701"/>
        <end position="1746"/>
    </location>
</feature>
<feature type="compositionally biased region" description="Low complexity" evidence="13">
    <location>
        <begin position="590"/>
        <end position="602"/>
    </location>
</feature>
<dbReference type="GO" id="GO:0043130">
    <property type="term" value="F:ubiquitin binding"/>
    <property type="evidence" value="ECO:0007669"/>
    <property type="project" value="TreeGrafter"/>
</dbReference>
<keyword evidence="9" id="KW-0833">Ubl conjugation pathway</keyword>
<dbReference type="SMART" id="SM00647">
    <property type="entry name" value="IBR"/>
    <property type="match status" value="3"/>
</dbReference>
<evidence type="ECO:0000256" key="5">
    <source>
        <dbReference type="ARBA" id="ARBA00022679"/>
    </source>
</evidence>
<feature type="compositionally biased region" description="Pro residues" evidence="13">
    <location>
        <begin position="2317"/>
        <end position="2329"/>
    </location>
</feature>
<dbReference type="InterPro" id="IPR051628">
    <property type="entry name" value="LUBAC_E3_Ligases"/>
</dbReference>
<comment type="caution">
    <text evidence="18">The sequence shown here is derived from an EMBL/GenBank/DDBJ whole genome shotgun (WGS) entry which is preliminary data.</text>
</comment>
<feature type="region of interest" description="Disordered" evidence="13">
    <location>
        <begin position="565"/>
        <end position="604"/>
    </location>
</feature>
<feature type="region of interest" description="Disordered" evidence="13">
    <location>
        <begin position="1498"/>
        <end position="1554"/>
    </location>
</feature>
<dbReference type="InterPro" id="IPR001876">
    <property type="entry name" value="Znf_RanBP2"/>
</dbReference>
<feature type="compositionally biased region" description="Low complexity" evidence="13">
    <location>
        <begin position="2359"/>
        <end position="2378"/>
    </location>
</feature>
<feature type="region of interest" description="Disordered" evidence="13">
    <location>
        <begin position="1209"/>
        <end position="1270"/>
    </location>
</feature>
<feature type="compositionally biased region" description="Basic and acidic residues" evidence="13">
    <location>
        <begin position="2441"/>
        <end position="2456"/>
    </location>
</feature>
<name>A0A1D2NHG0_ORCCI</name>
<dbReference type="InterPro" id="IPR029071">
    <property type="entry name" value="Ubiquitin-like_domsf"/>
</dbReference>
<feature type="compositionally biased region" description="Basic and acidic residues" evidence="13">
    <location>
        <begin position="2542"/>
        <end position="2561"/>
    </location>
</feature>
<evidence type="ECO:0000259" key="14">
    <source>
        <dbReference type="PROSITE" id="PS50053"/>
    </source>
</evidence>
<feature type="compositionally biased region" description="Polar residues" evidence="13">
    <location>
        <begin position="1701"/>
        <end position="1730"/>
    </location>
</feature>
<evidence type="ECO:0000256" key="11">
    <source>
        <dbReference type="PROSITE-ProRule" id="PRU00322"/>
    </source>
</evidence>
<accession>A0A1D2NHG0</accession>
<feature type="compositionally biased region" description="Low complexity" evidence="13">
    <location>
        <begin position="1329"/>
        <end position="1360"/>
    </location>
</feature>
<feature type="region of interest" description="Disordered" evidence="13">
    <location>
        <begin position="303"/>
        <end position="330"/>
    </location>
</feature>
<feature type="compositionally biased region" description="Polar residues" evidence="13">
    <location>
        <begin position="1361"/>
        <end position="1370"/>
    </location>
</feature>
<keyword evidence="12" id="KW-0175">Coiled coil</keyword>
<feature type="region of interest" description="Disordered" evidence="13">
    <location>
        <begin position="1091"/>
        <end position="1131"/>
    </location>
</feature>
<feature type="region of interest" description="Disordered" evidence="13">
    <location>
        <begin position="2827"/>
        <end position="2854"/>
    </location>
</feature>
<keyword evidence="5" id="KW-0808">Transferase</keyword>
<dbReference type="SMART" id="SM00184">
    <property type="entry name" value="RING"/>
    <property type="match status" value="3"/>
</dbReference>
<dbReference type="Gene3D" id="1.20.120.1750">
    <property type="match status" value="1"/>
</dbReference>
<dbReference type="FunFam" id="3.30.40.10:FF:000137">
    <property type="entry name" value="RanBP-type and C3HC4-type zinc finger-containing protein 1"/>
    <property type="match status" value="3"/>
</dbReference>
<dbReference type="InterPro" id="IPR002867">
    <property type="entry name" value="IBR_dom"/>
</dbReference>
<feature type="domain" description="RING-type" evidence="17">
    <location>
        <begin position="2876"/>
        <end position="3098"/>
    </location>
</feature>
<dbReference type="Pfam" id="PF01485">
    <property type="entry name" value="IBR"/>
    <property type="match status" value="1"/>
</dbReference>
<protein>
    <recommendedName>
        <fullName evidence="3">RanBP-type and C3HC4-type zinc finger-containing protein 1</fullName>
    </recommendedName>
</protein>
<dbReference type="Gene3D" id="3.30.40.10">
    <property type="entry name" value="Zinc/RING finger domain, C3HC4 (zinc finger)"/>
    <property type="match status" value="3"/>
</dbReference>
<feature type="domain" description="RING-type" evidence="15">
    <location>
        <begin position="2880"/>
        <end position="2922"/>
    </location>
</feature>
<evidence type="ECO:0000256" key="12">
    <source>
        <dbReference type="SAM" id="Coils"/>
    </source>
</evidence>
<dbReference type="OMA" id="TDMPDNT"/>